<accession>A0A1P8WKM5</accession>
<gene>
    <name evidence="3" type="ORF">Fuma_04225</name>
</gene>
<keyword evidence="2" id="KW-0472">Membrane</keyword>
<protein>
    <submittedName>
        <fullName evidence="3">Uncharacterized protein</fullName>
    </submittedName>
</protein>
<feature type="transmembrane region" description="Helical" evidence="2">
    <location>
        <begin position="55"/>
        <end position="76"/>
    </location>
</feature>
<proteinExistence type="predicted"/>
<organism evidence="3 4">
    <name type="scientific">Fuerstiella marisgermanici</name>
    <dbReference type="NCBI Taxonomy" id="1891926"/>
    <lineage>
        <taxon>Bacteria</taxon>
        <taxon>Pseudomonadati</taxon>
        <taxon>Planctomycetota</taxon>
        <taxon>Planctomycetia</taxon>
        <taxon>Planctomycetales</taxon>
        <taxon>Planctomycetaceae</taxon>
        <taxon>Fuerstiella</taxon>
    </lineage>
</organism>
<evidence type="ECO:0000256" key="1">
    <source>
        <dbReference type="SAM" id="MobiDB-lite"/>
    </source>
</evidence>
<keyword evidence="2" id="KW-1133">Transmembrane helix</keyword>
<evidence type="ECO:0000256" key="2">
    <source>
        <dbReference type="SAM" id="Phobius"/>
    </source>
</evidence>
<dbReference type="EMBL" id="CP017641">
    <property type="protein sequence ID" value="APZ94593.1"/>
    <property type="molecule type" value="Genomic_DNA"/>
</dbReference>
<dbReference type="AlphaFoldDB" id="A0A1P8WKM5"/>
<dbReference type="Proteomes" id="UP000187735">
    <property type="component" value="Chromosome"/>
</dbReference>
<feature type="region of interest" description="Disordered" evidence="1">
    <location>
        <begin position="1"/>
        <end position="26"/>
    </location>
</feature>
<sequence length="89" mass="8930">MPSVGRESPRDLSPPAEAQLPTRRSGWPSILSSSVTVLGVAAAAAYTSAKTEDKGVGIAAWVAVAVVGAASSISAARNRRPHSTSGSGE</sequence>
<reference evidence="3 4" key="1">
    <citation type="journal article" date="2016" name="Front. Microbiol.">
        <title>Fuerstia marisgermanicae gen. nov., sp. nov., an Unusual Member of the Phylum Planctomycetes from the German Wadden Sea.</title>
        <authorList>
            <person name="Kohn T."/>
            <person name="Heuer A."/>
            <person name="Jogler M."/>
            <person name="Vollmers J."/>
            <person name="Boedeker C."/>
            <person name="Bunk B."/>
            <person name="Rast P."/>
            <person name="Borchert D."/>
            <person name="Glockner I."/>
            <person name="Freese H.M."/>
            <person name="Klenk H.P."/>
            <person name="Overmann J."/>
            <person name="Kaster A.K."/>
            <person name="Rohde M."/>
            <person name="Wiegand S."/>
            <person name="Jogler C."/>
        </authorList>
    </citation>
    <scope>NUCLEOTIDE SEQUENCE [LARGE SCALE GENOMIC DNA]</scope>
    <source>
        <strain evidence="3 4">NH11</strain>
    </source>
</reference>
<evidence type="ECO:0000313" key="3">
    <source>
        <dbReference type="EMBL" id="APZ94593.1"/>
    </source>
</evidence>
<evidence type="ECO:0000313" key="4">
    <source>
        <dbReference type="Proteomes" id="UP000187735"/>
    </source>
</evidence>
<keyword evidence="4" id="KW-1185">Reference proteome</keyword>
<name>A0A1P8WKM5_9PLAN</name>
<dbReference type="STRING" id="1891926.Fuma_04225"/>
<dbReference type="KEGG" id="fmr:Fuma_04225"/>
<keyword evidence="2" id="KW-0812">Transmembrane</keyword>
<feature type="transmembrane region" description="Helical" evidence="2">
    <location>
        <begin position="30"/>
        <end position="49"/>
    </location>
</feature>